<keyword evidence="2" id="KW-1185">Reference proteome</keyword>
<sequence>MALKDCGMRIRVEKELRDAFVQACRAQDRVAADVLRDFMHSFTDKQHRDQADLFARTEGKK</sequence>
<dbReference type="AlphaFoldDB" id="A0A139SV59"/>
<gene>
    <name evidence="1" type="ORF">AXE65_13020</name>
</gene>
<protein>
    <submittedName>
        <fullName evidence="1">Plasmid-related protein</fullName>
    </submittedName>
</protein>
<name>A0A139SV59_9GAMM</name>
<dbReference type="EMBL" id="LSZO01000130">
    <property type="protein sequence ID" value="KXU38496.1"/>
    <property type="molecule type" value="Genomic_DNA"/>
</dbReference>
<comment type="caution">
    <text evidence="1">The sequence shown here is derived from an EMBL/GenBank/DDBJ whole genome shotgun (WGS) entry which is preliminary data.</text>
</comment>
<accession>A0A139SV59</accession>
<proteinExistence type="predicted"/>
<dbReference type="Proteomes" id="UP000072660">
    <property type="component" value="Unassembled WGS sequence"/>
</dbReference>
<evidence type="ECO:0000313" key="1">
    <source>
        <dbReference type="EMBL" id="KXU38496.1"/>
    </source>
</evidence>
<organism evidence="1 2">
    <name type="scientific">Ventosimonas gracilis</name>
    <dbReference type="NCBI Taxonomy" id="1680762"/>
    <lineage>
        <taxon>Bacteria</taxon>
        <taxon>Pseudomonadati</taxon>
        <taxon>Pseudomonadota</taxon>
        <taxon>Gammaproteobacteria</taxon>
        <taxon>Pseudomonadales</taxon>
        <taxon>Ventosimonadaceae</taxon>
        <taxon>Ventosimonas</taxon>
    </lineage>
</organism>
<reference evidence="1 2" key="1">
    <citation type="submission" date="2016-02" db="EMBL/GenBank/DDBJ databases">
        <authorList>
            <person name="Wen L."/>
            <person name="He K."/>
            <person name="Yang H."/>
        </authorList>
    </citation>
    <scope>NUCLEOTIDE SEQUENCE [LARGE SCALE GENOMIC DNA]</scope>
    <source>
        <strain evidence="1 2">CV58</strain>
    </source>
</reference>
<evidence type="ECO:0000313" key="2">
    <source>
        <dbReference type="Proteomes" id="UP000072660"/>
    </source>
</evidence>